<reference evidence="1" key="1">
    <citation type="submission" date="2022-04" db="EMBL/GenBank/DDBJ databases">
        <title>Roseibium sp. CAU 1639 isolated from mud.</title>
        <authorList>
            <person name="Kim W."/>
        </authorList>
    </citation>
    <scope>NUCLEOTIDE SEQUENCE</scope>
    <source>
        <strain evidence="1">CAU 1639</strain>
    </source>
</reference>
<evidence type="ECO:0000313" key="2">
    <source>
        <dbReference type="Proteomes" id="UP001431221"/>
    </source>
</evidence>
<dbReference type="RefSeq" id="WP_248149892.1">
    <property type="nucleotide sequence ID" value="NZ_JALNMJ010000001.1"/>
</dbReference>
<accession>A0ABT0GN56</accession>
<keyword evidence="2" id="KW-1185">Reference proteome</keyword>
<dbReference type="Proteomes" id="UP001431221">
    <property type="component" value="Unassembled WGS sequence"/>
</dbReference>
<name>A0ABT0GN56_9HYPH</name>
<dbReference type="EMBL" id="JALNMJ010000001">
    <property type="protein sequence ID" value="MCK7610850.1"/>
    <property type="molecule type" value="Genomic_DNA"/>
</dbReference>
<organism evidence="1 2">
    <name type="scientific">Roseibium sediminicola</name>
    <dbReference type="NCBI Taxonomy" id="2933272"/>
    <lineage>
        <taxon>Bacteria</taxon>
        <taxon>Pseudomonadati</taxon>
        <taxon>Pseudomonadota</taxon>
        <taxon>Alphaproteobacteria</taxon>
        <taxon>Hyphomicrobiales</taxon>
        <taxon>Stappiaceae</taxon>
        <taxon>Roseibium</taxon>
    </lineage>
</organism>
<protein>
    <submittedName>
        <fullName evidence="1">DUF2783 domain-containing protein</fullName>
    </submittedName>
</protein>
<evidence type="ECO:0000313" key="1">
    <source>
        <dbReference type="EMBL" id="MCK7610850.1"/>
    </source>
</evidence>
<comment type="caution">
    <text evidence="1">The sequence shown here is derived from an EMBL/GenBank/DDBJ whole genome shotgun (WGS) entry which is preliminary data.</text>
</comment>
<sequence>MMTPADLETVYEAMAEQLDAIAPTKRELFLAKLVLLLSNDLADAERVRQCIAEAAGNLDA</sequence>
<proteinExistence type="predicted"/>
<gene>
    <name evidence="1" type="ORF">M0H32_01645</name>
</gene>